<protein>
    <recommendedName>
        <fullName evidence="3">YdhG-like domain-containing protein</fullName>
    </recommendedName>
</protein>
<evidence type="ECO:0008006" key="3">
    <source>
        <dbReference type="Google" id="ProtNLM"/>
    </source>
</evidence>
<organism evidence="1 2">
    <name type="scientific">Mucilaginibacter angelicae</name>
    <dbReference type="NCBI Taxonomy" id="869718"/>
    <lineage>
        <taxon>Bacteria</taxon>
        <taxon>Pseudomonadati</taxon>
        <taxon>Bacteroidota</taxon>
        <taxon>Sphingobacteriia</taxon>
        <taxon>Sphingobacteriales</taxon>
        <taxon>Sphingobacteriaceae</taxon>
        <taxon>Mucilaginibacter</taxon>
    </lineage>
</organism>
<name>A0ABV6L0Q1_9SPHI</name>
<dbReference type="Proteomes" id="UP001589828">
    <property type="component" value="Unassembled WGS sequence"/>
</dbReference>
<accession>A0ABV6L0Q1</accession>
<dbReference type="Gene3D" id="3.90.1150.200">
    <property type="match status" value="1"/>
</dbReference>
<reference evidence="1 2" key="1">
    <citation type="submission" date="2024-09" db="EMBL/GenBank/DDBJ databases">
        <authorList>
            <person name="Sun Q."/>
            <person name="Mori K."/>
        </authorList>
    </citation>
    <scope>NUCLEOTIDE SEQUENCE [LARGE SCALE GENOMIC DNA]</scope>
    <source>
        <strain evidence="1 2">NCAIM B.02415</strain>
    </source>
</reference>
<evidence type="ECO:0000313" key="2">
    <source>
        <dbReference type="Proteomes" id="UP001589828"/>
    </source>
</evidence>
<sequence length="130" mass="14453">MTPSEYIQEQLTEKQALLTGIHNAITGNDASVIPVIGSMMGKQMILYNERCYMKYGLSVVKNHMSLHCMPIYMNPVLHSKYAALLPAAKFQKGCINFSNSNEVPLEIISALITDCSGISIADMLENRKKK</sequence>
<proteinExistence type="predicted"/>
<keyword evidence="2" id="KW-1185">Reference proteome</keyword>
<dbReference type="RefSeq" id="WP_377021173.1">
    <property type="nucleotide sequence ID" value="NZ_JBHLTS010000007.1"/>
</dbReference>
<gene>
    <name evidence="1" type="ORF">ACFFGT_03780</name>
</gene>
<comment type="caution">
    <text evidence="1">The sequence shown here is derived from an EMBL/GenBank/DDBJ whole genome shotgun (WGS) entry which is preliminary data.</text>
</comment>
<dbReference type="EMBL" id="JBHLTS010000007">
    <property type="protein sequence ID" value="MFC0513301.1"/>
    <property type="molecule type" value="Genomic_DNA"/>
</dbReference>
<evidence type="ECO:0000313" key="1">
    <source>
        <dbReference type="EMBL" id="MFC0513301.1"/>
    </source>
</evidence>